<proteinExistence type="predicted"/>
<dbReference type="InterPro" id="IPR027417">
    <property type="entry name" value="P-loop_NTPase"/>
</dbReference>
<dbReference type="EMBL" id="AM180088">
    <property type="protein sequence ID" value="CAJ53388.1"/>
    <property type="molecule type" value="Genomic_DNA"/>
</dbReference>
<dbReference type="Pfam" id="PF12696">
    <property type="entry name" value="TraG-D_C"/>
    <property type="match status" value="1"/>
</dbReference>
<dbReference type="GeneID" id="4193389"/>
<feature type="compositionally biased region" description="Low complexity" evidence="1">
    <location>
        <begin position="428"/>
        <end position="439"/>
    </location>
</feature>
<organism evidence="3 4">
    <name type="scientific">Haloquadratum walsbyi (strain DSM 16790 / HBSQ001)</name>
    <dbReference type="NCBI Taxonomy" id="362976"/>
    <lineage>
        <taxon>Archaea</taxon>
        <taxon>Methanobacteriati</taxon>
        <taxon>Methanobacteriota</taxon>
        <taxon>Stenosarchaea group</taxon>
        <taxon>Halobacteria</taxon>
        <taxon>Halobacteriales</taxon>
        <taxon>Haloferacaceae</taxon>
        <taxon>Haloquadratum</taxon>
    </lineage>
</organism>
<dbReference type="SUPFAM" id="SSF52540">
    <property type="entry name" value="P-loop containing nucleoside triphosphate hydrolases"/>
    <property type="match status" value="1"/>
</dbReference>
<dbReference type="Gene3D" id="3.40.50.300">
    <property type="entry name" value="P-loop containing nucleotide triphosphate hydrolases"/>
    <property type="match status" value="2"/>
</dbReference>
<evidence type="ECO:0000313" key="3">
    <source>
        <dbReference type="EMBL" id="CAJ53388.1"/>
    </source>
</evidence>
<dbReference type="InterPro" id="IPR032689">
    <property type="entry name" value="TraG-D_C"/>
</dbReference>
<evidence type="ECO:0000259" key="2">
    <source>
        <dbReference type="Pfam" id="PF12696"/>
    </source>
</evidence>
<dbReference type="Proteomes" id="UP000001975">
    <property type="component" value="Chromosome"/>
</dbReference>
<reference evidence="3 4" key="1">
    <citation type="journal article" date="2006" name="BMC Genomics">
        <title>The genome of the square archaeon Haloquadratum walsbyi: life at the limits of water activity.</title>
        <authorList>
            <person name="Bolhuis H.H."/>
            <person name="Palm P.P."/>
            <person name="Wende A.W."/>
            <person name="Falb M.M."/>
            <person name="Rampp M.M."/>
            <person name="Rodriguez-Valera F.F."/>
            <person name="Pfeiffer F.F."/>
            <person name="Oesterhelt D.D."/>
        </authorList>
    </citation>
    <scope>NUCLEOTIDE SEQUENCE [LARGE SCALE GENOMIC DNA]</scope>
    <source>
        <strain evidence="4">DSM 16790 / HBSQ001</strain>
    </source>
</reference>
<accession>Q18F70</accession>
<dbReference type="RefSeq" id="WP_011572493.1">
    <property type="nucleotide sequence ID" value="NC_008212.1"/>
</dbReference>
<dbReference type="eggNOG" id="arCOG04816">
    <property type="taxonomic scope" value="Archaea"/>
</dbReference>
<dbReference type="HOGENOM" id="CLU_428036_0_0_2"/>
<dbReference type="PANTHER" id="PTHR30121:SF6">
    <property type="entry name" value="SLR6007 PROTEIN"/>
    <property type="match status" value="1"/>
</dbReference>
<feature type="region of interest" description="Disordered" evidence="1">
    <location>
        <begin position="426"/>
        <end position="447"/>
    </location>
</feature>
<dbReference type="InterPro" id="IPR051162">
    <property type="entry name" value="T4SS_component"/>
</dbReference>
<protein>
    <recommendedName>
        <fullName evidence="2">TraD/TraG TraM recognition site domain-containing protein</fullName>
    </recommendedName>
</protein>
<gene>
    <name evidence="3" type="ordered locus">HQ_3291A</name>
</gene>
<evidence type="ECO:0000313" key="4">
    <source>
        <dbReference type="Proteomes" id="UP000001975"/>
    </source>
</evidence>
<evidence type="ECO:0000256" key="1">
    <source>
        <dbReference type="SAM" id="MobiDB-lite"/>
    </source>
</evidence>
<name>Q18F70_HALWD</name>
<sequence>MNPEETRKLIETTEHINTTYIGTQTSQLGIEENIGIPDNKRLLHTLTLGPTGYGKTQTMVHAALQDAHKNHGICMVIPKGEAIDQFLRKTPEKRLNDIIYINPADKDTPRINVLEPHTHQDMNQAQRENQKEIIVSDLIDLFKRYSENWGDRFGRILETLLRAYLDLNIQQETKHSLLDVFETVTQNQKLTELIDQTNDPVIREQLVRVKEDMGSYELEPLQRRLNDFVMNPTVRRVIATQKSSLNFRNAINQNKIILVDIQKGEVGETVSQLVGSITITKTWAAAQSRITQKPENRTPFHLYVDELQNFAGEGSNFTKILSEAREYKLGCWLITQYLHQLSPNMRTAVTNNCRNKIIFNPVGSDNTTQIAKMLPGITKTQLKTLGKYRAALQTPNEQKQNNAVTLNTYPPYTTSRDIQDIKQQAKPTTHTTTQVSTNTSLGNTANAGGEKHATLLKNAKQELETQGYHVNLLYQDQGNNKPDAHATLEDEVHHLEVEHTTLTKPAKILQNLRRSHQQNRKTIFAVEPQKAHKLENILEDPVNRRGDKHEDQKGTFDYYTDPDGQPITDTEELQNAEYQILQVTQETVQEHNTGEEPECPELEENTEEELQNFCLCREDDGHCTELGQQCVLTEK</sequence>
<keyword evidence="4" id="KW-1185">Reference proteome</keyword>
<feature type="domain" description="TraD/TraG TraM recognition site" evidence="2">
    <location>
        <begin position="299"/>
        <end position="374"/>
    </location>
</feature>
<dbReference type="CDD" id="cd01127">
    <property type="entry name" value="TrwB_TraG_TraD_VirD4"/>
    <property type="match status" value="1"/>
</dbReference>
<dbReference type="PANTHER" id="PTHR30121">
    <property type="entry name" value="UNCHARACTERIZED PROTEIN YJGR-RELATED"/>
    <property type="match status" value="1"/>
</dbReference>
<dbReference type="AlphaFoldDB" id="Q18F70"/>
<dbReference type="KEGG" id="hwa:HQ_3291A"/>
<dbReference type="STRING" id="362976.HQ_3291A"/>